<feature type="region of interest" description="Disordered" evidence="1">
    <location>
        <begin position="222"/>
        <end position="244"/>
    </location>
</feature>
<evidence type="ECO:0000259" key="2">
    <source>
        <dbReference type="Pfam" id="PF03983"/>
    </source>
</evidence>
<evidence type="ECO:0000313" key="3">
    <source>
        <dbReference type="EMBL" id="TWU46635.1"/>
    </source>
</evidence>
<dbReference type="GO" id="GO:0030674">
    <property type="term" value="F:protein-macromolecule adaptor activity"/>
    <property type="evidence" value="ECO:0007669"/>
    <property type="project" value="InterPro"/>
</dbReference>
<protein>
    <recommendedName>
        <fullName evidence="2">SLA1 homology domain-containing protein</fullName>
    </recommendedName>
</protein>
<dbReference type="Pfam" id="PF03983">
    <property type="entry name" value="SHD1"/>
    <property type="match status" value="1"/>
</dbReference>
<proteinExistence type="predicted"/>
<feature type="domain" description="SLA1 homology" evidence="2">
    <location>
        <begin position="20"/>
        <end position="76"/>
    </location>
</feature>
<comment type="caution">
    <text evidence="3">The sequence shown here is derived from an EMBL/GenBank/DDBJ whole genome shotgun (WGS) entry which is preliminary data.</text>
</comment>
<dbReference type="GO" id="GO:0043130">
    <property type="term" value="F:ubiquitin binding"/>
    <property type="evidence" value="ECO:0007669"/>
    <property type="project" value="InterPro"/>
</dbReference>
<evidence type="ECO:0000313" key="4">
    <source>
        <dbReference type="Proteomes" id="UP000317977"/>
    </source>
</evidence>
<name>A0A5C6EDS6_9BACT</name>
<dbReference type="Gene3D" id="2.30.30.700">
    <property type="entry name" value="SLA1 homology domain 1"/>
    <property type="match status" value="1"/>
</dbReference>
<dbReference type="GO" id="GO:0042802">
    <property type="term" value="F:identical protein binding"/>
    <property type="evidence" value="ECO:0007669"/>
    <property type="project" value="InterPro"/>
</dbReference>
<dbReference type="GO" id="GO:0008092">
    <property type="term" value="F:cytoskeletal protein binding"/>
    <property type="evidence" value="ECO:0007669"/>
    <property type="project" value="InterPro"/>
</dbReference>
<sequence length="326" mass="37108">MNRHIPFLLIAMLSVSELRAEMRQWTDESGKFSVKAELLTSDQDFVVLELETDGELIAVRRNELSEEDQDYITATTDVRGSDRLANSKKPSSAIQNSESYDSTWNMNDGQVVKGRLIGFGTQELVIKRERGRILVNDQELDELPAAYAKIVPDVVSRVDRVKVETREELETHLADNGAGPFTYRVEGIQIDLASWGAITVPVSLLAATEAGQVKPAFERWQASHEDDVSDSERTETSSRERLVLDSQERYRRRAQQREQQLKMMELKLLSIESDLTDVWEVALYPTQRYGYPRTVVVTARSSLQAKQIVINKYPKWRVGPIAKLSY</sequence>
<evidence type="ECO:0000256" key="1">
    <source>
        <dbReference type="SAM" id="MobiDB-lite"/>
    </source>
</evidence>
<dbReference type="AlphaFoldDB" id="A0A5C6EDS6"/>
<organism evidence="3 4">
    <name type="scientific">Rubripirellula reticaptiva</name>
    <dbReference type="NCBI Taxonomy" id="2528013"/>
    <lineage>
        <taxon>Bacteria</taxon>
        <taxon>Pseudomonadati</taxon>
        <taxon>Planctomycetota</taxon>
        <taxon>Planctomycetia</taxon>
        <taxon>Pirellulales</taxon>
        <taxon>Pirellulaceae</taxon>
        <taxon>Rubripirellula</taxon>
    </lineage>
</organism>
<dbReference type="RefSeq" id="WP_146537128.1">
    <property type="nucleotide sequence ID" value="NZ_SJPX01000006.1"/>
</dbReference>
<reference evidence="3 4" key="1">
    <citation type="submission" date="2019-02" db="EMBL/GenBank/DDBJ databases">
        <title>Deep-cultivation of Planctomycetes and their phenomic and genomic characterization uncovers novel biology.</title>
        <authorList>
            <person name="Wiegand S."/>
            <person name="Jogler M."/>
            <person name="Boedeker C."/>
            <person name="Pinto D."/>
            <person name="Vollmers J."/>
            <person name="Rivas-Marin E."/>
            <person name="Kohn T."/>
            <person name="Peeters S.H."/>
            <person name="Heuer A."/>
            <person name="Rast P."/>
            <person name="Oberbeckmann S."/>
            <person name="Bunk B."/>
            <person name="Jeske O."/>
            <person name="Meyerdierks A."/>
            <person name="Storesund J.E."/>
            <person name="Kallscheuer N."/>
            <person name="Luecker S."/>
            <person name="Lage O.M."/>
            <person name="Pohl T."/>
            <person name="Merkel B.J."/>
            <person name="Hornburger P."/>
            <person name="Mueller R.-W."/>
            <person name="Bruemmer F."/>
            <person name="Labrenz M."/>
            <person name="Spormann A.M."/>
            <person name="Op Den Camp H."/>
            <person name="Overmann J."/>
            <person name="Amann R."/>
            <person name="Jetten M.S.M."/>
            <person name="Mascher T."/>
            <person name="Medema M.H."/>
            <person name="Devos D.P."/>
            <person name="Kaster A.-K."/>
            <person name="Ovreas L."/>
            <person name="Rohde M."/>
            <person name="Galperin M.Y."/>
            <person name="Jogler C."/>
        </authorList>
    </citation>
    <scope>NUCLEOTIDE SEQUENCE [LARGE SCALE GENOMIC DNA]</scope>
    <source>
        <strain evidence="3 4">Poly59</strain>
    </source>
</reference>
<dbReference type="OrthoDB" id="264260at2"/>
<gene>
    <name evidence="3" type="ORF">Poly59_56080</name>
</gene>
<dbReference type="InterPro" id="IPR007131">
    <property type="entry name" value="SHD1"/>
</dbReference>
<keyword evidence="4" id="KW-1185">Reference proteome</keyword>
<dbReference type="EMBL" id="SJPX01000006">
    <property type="protein sequence ID" value="TWU46635.1"/>
    <property type="molecule type" value="Genomic_DNA"/>
</dbReference>
<accession>A0A5C6EDS6</accession>
<dbReference type="Proteomes" id="UP000317977">
    <property type="component" value="Unassembled WGS sequence"/>
</dbReference>